<evidence type="ECO:0000313" key="9">
    <source>
        <dbReference type="EMBL" id="KAL2284221.1"/>
    </source>
</evidence>
<evidence type="ECO:0000256" key="4">
    <source>
        <dbReference type="ARBA" id="ARBA00023136"/>
    </source>
</evidence>
<feature type="transmembrane region" description="Helical" evidence="7">
    <location>
        <begin position="69"/>
        <end position="91"/>
    </location>
</feature>
<evidence type="ECO:0000256" key="1">
    <source>
        <dbReference type="ARBA" id="ARBA00004141"/>
    </source>
</evidence>
<feature type="compositionally biased region" description="Basic and acidic residues" evidence="6">
    <location>
        <begin position="365"/>
        <end position="374"/>
    </location>
</feature>
<keyword evidence="10" id="KW-1185">Reference proteome</keyword>
<evidence type="ECO:0000256" key="5">
    <source>
        <dbReference type="ARBA" id="ARBA00038359"/>
    </source>
</evidence>
<feature type="transmembrane region" description="Helical" evidence="7">
    <location>
        <begin position="160"/>
        <end position="178"/>
    </location>
</feature>
<evidence type="ECO:0000259" key="8">
    <source>
        <dbReference type="Pfam" id="PF20684"/>
    </source>
</evidence>
<comment type="similarity">
    <text evidence="5">Belongs to the SAT4 family.</text>
</comment>
<evidence type="ECO:0000313" key="10">
    <source>
        <dbReference type="Proteomes" id="UP001600888"/>
    </source>
</evidence>
<keyword evidence="3 7" id="KW-1133">Transmembrane helix</keyword>
<proteinExistence type="inferred from homology"/>
<sequence>MPGPKGPNVCDLFCSCLSRVVRSVPLSVQSCRFPWHAWLASLDDIPHPLDAHCPAGHFKMADHKSNEDATTAAGASMIALSVIVVACRFYMRLKLKSGLKWDDWFILISLLSLITAGVLVVAASTVDPDFSWLEISYSDPDYIYTPANETHLLLSWLSSVFYYCIVCAAKMSILFMYKRIFSISVAFRRQVYAVIAILTMYWVAIVLADIFNCIPFKYSWTNSNSPAPYCFNFNLFWFSSGIIETVLDVVIISLPVNMVARLHLSMRKRIGLGGVFLLGAFGIVTGAIRVWTAYRPGQRSPSWGESEVWSSIHAGVCIICACLPVCWPLASPIFSKVRGSTVSLRDRWRSRHSPHSYGPKSTGDQSREDKDRSEGVSSPGLPDTELLPVSRRGVSPDVEACIAYPQQVRAISSSDSEDGVLIIQGGHNTERQRFVGYGV</sequence>
<protein>
    <recommendedName>
        <fullName evidence="8">Rhodopsin domain-containing protein</fullName>
    </recommendedName>
</protein>
<dbReference type="InterPro" id="IPR049326">
    <property type="entry name" value="Rhodopsin_dom_fungi"/>
</dbReference>
<reference evidence="9 10" key="1">
    <citation type="submission" date="2024-03" db="EMBL/GenBank/DDBJ databases">
        <title>A high-quality draft genome sequence of Diaporthe vaccinii, a causative agent of upright dieback and viscid rot disease in cranberry plants.</title>
        <authorList>
            <person name="Sarrasin M."/>
            <person name="Lang B.F."/>
            <person name="Burger G."/>
        </authorList>
    </citation>
    <scope>NUCLEOTIDE SEQUENCE [LARGE SCALE GENOMIC DNA]</scope>
    <source>
        <strain evidence="9 10">IS7</strain>
    </source>
</reference>
<evidence type="ECO:0000256" key="3">
    <source>
        <dbReference type="ARBA" id="ARBA00022989"/>
    </source>
</evidence>
<dbReference type="Proteomes" id="UP001600888">
    <property type="component" value="Unassembled WGS sequence"/>
</dbReference>
<dbReference type="PANTHER" id="PTHR33048">
    <property type="entry name" value="PTH11-LIKE INTEGRAL MEMBRANE PROTEIN (AFU_ORTHOLOGUE AFUA_5G11245)"/>
    <property type="match status" value="1"/>
</dbReference>
<dbReference type="InterPro" id="IPR052337">
    <property type="entry name" value="SAT4-like"/>
</dbReference>
<feature type="transmembrane region" description="Helical" evidence="7">
    <location>
        <begin position="270"/>
        <end position="291"/>
    </location>
</feature>
<dbReference type="PANTHER" id="PTHR33048:SF47">
    <property type="entry name" value="INTEGRAL MEMBRANE PROTEIN-RELATED"/>
    <property type="match status" value="1"/>
</dbReference>
<evidence type="ECO:0000256" key="7">
    <source>
        <dbReference type="SAM" id="Phobius"/>
    </source>
</evidence>
<organism evidence="9 10">
    <name type="scientific">Diaporthe vaccinii</name>
    <dbReference type="NCBI Taxonomy" id="105482"/>
    <lineage>
        <taxon>Eukaryota</taxon>
        <taxon>Fungi</taxon>
        <taxon>Dikarya</taxon>
        <taxon>Ascomycota</taxon>
        <taxon>Pezizomycotina</taxon>
        <taxon>Sordariomycetes</taxon>
        <taxon>Sordariomycetidae</taxon>
        <taxon>Diaporthales</taxon>
        <taxon>Diaporthaceae</taxon>
        <taxon>Diaporthe</taxon>
        <taxon>Diaporthe eres species complex</taxon>
    </lineage>
</organism>
<evidence type="ECO:0000256" key="2">
    <source>
        <dbReference type="ARBA" id="ARBA00022692"/>
    </source>
</evidence>
<feature type="region of interest" description="Disordered" evidence="6">
    <location>
        <begin position="348"/>
        <end position="389"/>
    </location>
</feature>
<accession>A0ABR4EP60</accession>
<comment type="subcellular location">
    <subcellularLocation>
        <location evidence="1">Membrane</location>
        <topology evidence="1">Multi-pass membrane protein</topology>
    </subcellularLocation>
</comment>
<keyword evidence="2 7" id="KW-0812">Transmembrane</keyword>
<feature type="transmembrane region" description="Helical" evidence="7">
    <location>
        <begin position="190"/>
        <end position="211"/>
    </location>
</feature>
<name>A0ABR4EP60_9PEZI</name>
<feature type="transmembrane region" description="Helical" evidence="7">
    <location>
        <begin position="103"/>
        <end position="123"/>
    </location>
</feature>
<comment type="caution">
    <text evidence="9">The sequence shown here is derived from an EMBL/GenBank/DDBJ whole genome shotgun (WGS) entry which is preliminary data.</text>
</comment>
<dbReference type="Pfam" id="PF20684">
    <property type="entry name" value="Fung_rhodopsin"/>
    <property type="match status" value="1"/>
</dbReference>
<evidence type="ECO:0000256" key="6">
    <source>
        <dbReference type="SAM" id="MobiDB-lite"/>
    </source>
</evidence>
<feature type="domain" description="Rhodopsin" evidence="8">
    <location>
        <begin position="88"/>
        <end position="330"/>
    </location>
</feature>
<keyword evidence="4 7" id="KW-0472">Membrane</keyword>
<feature type="transmembrane region" description="Helical" evidence="7">
    <location>
        <begin position="311"/>
        <end position="330"/>
    </location>
</feature>
<gene>
    <name evidence="9" type="ORF">FJTKL_09187</name>
</gene>
<dbReference type="EMBL" id="JBAWTH010000038">
    <property type="protein sequence ID" value="KAL2284221.1"/>
    <property type="molecule type" value="Genomic_DNA"/>
</dbReference>
<feature type="transmembrane region" description="Helical" evidence="7">
    <location>
        <begin position="231"/>
        <end position="258"/>
    </location>
</feature>